<evidence type="ECO:0000313" key="4">
    <source>
        <dbReference type="Proteomes" id="UP000253606"/>
    </source>
</evidence>
<evidence type="ECO:0000313" key="3">
    <source>
        <dbReference type="EMBL" id="AXC11867.1"/>
    </source>
</evidence>
<dbReference type="EMBL" id="CP030840">
    <property type="protein sequence ID" value="AXC11867.1"/>
    <property type="molecule type" value="Genomic_DNA"/>
</dbReference>
<dbReference type="KEGG" id="abas:ACPOL_2547"/>
<organism evidence="3 4">
    <name type="scientific">Acidisarcina polymorpha</name>
    <dbReference type="NCBI Taxonomy" id="2211140"/>
    <lineage>
        <taxon>Bacteria</taxon>
        <taxon>Pseudomonadati</taxon>
        <taxon>Acidobacteriota</taxon>
        <taxon>Terriglobia</taxon>
        <taxon>Terriglobales</taxon>
        <taxon>Acidobacteriaceae</taxon>
        <taxon>Acidisarcina</taxon>
    </lineage>
</organism>
<feature type="region of interest" description="Disordered" evidence="1">
    <location>
        <begin position="28"/>
        <end position="47"/>
    </location>
</feature>
<evidence type="ECO:0000256" key="1">
    <source>
        <dbReference type="SAM" id="MobiDB-lite"/>
    </source>
</evidence>
<dbReference type="AlphaFoldDB" id="A0A2Z5FZE0"/>
<gene>
    <name evidence="3" type="ORF">ACPOL_2547</name>
</gene>
<feature type="signal peptide" evidence="2">
    <location>
        <begin position="1"/>
        <end position="26"/>
    </location>
</feature>
<accession>A0A2Z5FZE0</accession>
<sequence>MRFPHNERAVFATVFAWVLFSSVASASGLRQPEPSAPTGVASKPSRSVLPPINQITIPGPLRSFLRMAGISQEIPVEEVLPVLARDVYVMGYPSGRETEYVILLQRYVRQARALQELAGPNGSIHVSRCEEAGPLLQVLGYRLRNACGQKDASLAAFNPETAFLTIDSGFPLTQLEESLQTNTPFDYPYAPTRVPLLFQQTDWTNLSTWAKQYHPDLLDVLLHDPQVARLYWAVSRVDPETALSMERSTGLVNLLPHAAVLDFYGSQLCIRSGKVLVPGGPAAEDGWKDLVGASPESPRDFTIRLLAQDRGWLAAYFDTIARVDREQQTHLTKSPRLRRLYEAFREPDGNEFAARASFRRAPALLVLFTRQQWQPNGEPLVPGNLEIWRQIVGRHGRHWSNSEQLLESMVSFTRSYKDNGPVQTYLTLSELDRERPPQNRLSPETTLLMAQAYPQFSDWYLSFSEFPELNDSSINRFIHAAESLNRISDEDLRGDALGIFQANLGLWQILARQGEIPYDQLAPSWQKTIDPFGRLESSAQLFDAGERSLSEVLLAATGKPTGSQGEIVELLAGPPQKTSQGQAARSEVAGRIRSVMEDQRLTPLDTLFELNRGLSAMTHGAPPSAELRSLTGELRDFEMPRRIFTENEKAEWAPGVFNRRHAQLQLRTDLAKIIGQTNQPGKLEAARGQLTPFLRDTLVGLNYAYYEPPGSQILHINPLFVRSHDFAGATVSGINHVWQSPGLFGAGAPAGGGAYLVGSLADLPYAVAAAEQDFIAPANVQALIWQEIVPNLLAGATLSRWWNVSPHELHAVALYQRAGEDLLNAAAANKELRERLVPILSERMSPLRMAQMEQAMQSGEVTSEIARLLPADTFYLAVQFRQRYPNETSSWGESGQALDNLSRQYPAEVGLDRISKDFGIPHPALAQTYGREMLSVRPFPAVSGYASRLFSESWDSTNLYWARLGDERGISPETLNVLSPLLTHLMISKIFASHFEDWPAVVRAMHGAGEDFLQGKLTSFPGAETTARR</sequence>
<proteinExistence type="predicted"/>
<name>A0A2Z5FZE0_9BACT</name>
<protein>
    <submittedName>
        <fullName evidence="3">Uncharacterized protein</fullName>
    </submittedName>
</protein>
<reference evidence="3 4" key="1">
    <citation type="journal article" date="2018" name="Front. Microbiol.">
        <title>Hydrolytic Capabilities as a Key to Environmental Success: Chitinolytic and Cellulolytic Acidobacteria From Acidic Sub-arctic Soils and Boreal Peatlands.</title>
        <authorList>
            <person name="Belova S.E."/>
            <person name="Ravin N.V."/>
            <person name="Pankratov T.A."/>
            <person name="Rakitin A.L."/>
            <person name="Ivanova A.A."/>
            <person name="Beletsky A.V."/>
            <person name="Mardanov A.V."/>
            <person name="Sinninghe Damste J.S."/>
            <person name="Dedysh S.N."/>
        </authorList>
    </citation>
    <scope>NUCLEOTIDE SEQUENCE [LARGE SCALE GENOMIC DNA]</scope>
    <source>
        <strain evidence="3 4">SBC82</strain>
    </source>
</reference>
<keyword evidence="2" id="KW-0732">Signal</keyword>
<keyword evidence="4" id="KW-1185">Reference proteome</keyword>
<dbReference type="Proteomes" id="UP000253606">
    <property type="component" value="Chromosome"/>
</dbReference>
<feature type="chain" id="PRO_5016388196" evidence="2">
    <location>
        <begin position="27"/>
        <end position="1029"/>
    </location>
</feature>
<evidence type="ECO:0000256" key="2">
    <source>
        <dbReference type="SAM" id="SignalP"/>
    </source>
</evidence>